<evidence type="ECO:0008006" key="4">
    <source>
        <dbReference type="Google" id="ProtNLM"/>
    </source>
</evidence>
<protein>
    <recommendedName>
        <fullName evidence="4">ABC transporter substrate-binding protein</fullName>
    </recommendedName>
</protein>
<feature type="chain" id="PRO_5014735502" description="ABC transporter substrate-binding protein" evidence="1">
    <location>
        <begin position="28"/>
        <end position="322"/>
    </location>
</feature>
<feature type="signal peptide" evidence="1">
    <location>
        <begin position="1"/>
        <end position="27"/>
    </location>
</feature>
<accession>A0A2N1PMV6</accession>
<dbReference type="InterPro" id="IPR007487">
    <property type="entry name" value="ABC_transpt-TYRBP-like"/>
</dbReference>
<dbReference type="PANTHER" id="PTHR35271">
    <property type="entry name" value="ABC TRANSPORTER, SUBSTRATE-BINDING LIPOPROTEIN-RELATED"/>
    <property type="match status" value="1"/>
</dbReference>
<sequence>MPFSSFFRTKYPIIVLLLLLCSVTASVAEPVIKKRVGIMWMGKSGMSTRVYSGLKSQLETLAPEIGIESEIELPDEATAAAIYNEWLKSKDGIVFLRSTGAKFVSETKPTIPIFVGACNNPMELGAVSSLEAPEGNITGVTYFLKAAQHLKIYRQIFPKLSSIGLILETGHPGSLIDQKETQAGCRELGLNYHEIFISKTDNLKEKIARFASEADLLVISNTGLIIDNAESIAEAAGSTPVASYAEAPVNNRHAFIGFVPSDDKLGRMLAVSIIDVLLKNRQIRDVPVKMDDQPTMVICADKMKHWKVPVPFNMLKVAKVIP</sequence>
<dbReference type="PANTHER" id="PTHR35271:SF1">
    <property type="entry name" value="ABC TRANSPORTER, SUBSTRATE-BINDING LIPOPROTEIN"/>
    <property type="match status" value="1"/>
</dbReference>
<proteinExistence type="predicted"/>
<dbReference type="AlphaFoldDB" id="A0A2N1PMV6"/>
<name>A0A2N1PMV6_9BACT</name>
<organism evidence="2 3">
    <name type="scientific">Candidatus Wallbacteria bacterium HGW-Wallbacteria-1</name>
    <dbReference type="NCBI Taxonomy" id="2013854"/>
    <lineage>
        <taxon>Bacteria</taxon>
        <taxon>Candidatus Walliibacteriota</taxon>
    </lineage>
</organism>
<evidence type="ECO:0000256" key="1">
    <source>
        <dbReference type="SAM" id="SignalP"/>
    </source>
</evidence>
<dbReference type="EMBL" id="PGXC01000013">
    <property type="protein sequence ID" value="PKK89684.1"/>
    <property type="molecule type" value="Genomic_DNA"/>
</dbReference>
<reference evidence="2 3" key="1">
    <citation type="journal article" date="2017" name="ISME J.">
        <title>Potential for microbial H2 and metal transformations associated with novel bacteria and archaea in deep terrestrial subsurface sediments.</title>
        <authorList>
            <person name="Hernsdorf A.W."/>
            <person name="Amano Y."/>
            <person name="Miyakawa K."/>
            <person name="Ise K."/>
            <person name="Suzuki Y."/>
            <person name="Anantharaman K."/>
            <person name="Probst A."/>
            <person name="Burstein D."/>
            <person name="Thomas B.C."/>
            <person name="Banfield J.F."/>
        </authorList>
    </citation>
    <scope>NUCLEOTIDE SEQUENCE [LARGE SCALE GENOMIC DNA]</scope>
    <source>
        <strain evidence="2">HGW-Wallbacteria-1</strain>
    </source>
</reference>
<comment type="caution">
    <text evidence="2">The sequence shown here is derived from an EMBL/GenBank/DDBJ whole genome shotgun (WGS) entry which is preliminary data.</text>
</comment>
<evidence type="ECO:0000313" key="3">
    <source>
        <dbReference type="Proteomes" id="UP000233256"/>
    </source>
</evidence>
<keyword evidence="1" id="KW-0732">Signal</keyword>
<dbReference type="Pfam" id="PF04392">
    <property type="entry name" value="ABC_sub_bind"/>
    <property type="match status" value="1"/>
</dbReference>
<dbReference type="Gene3D" id="3.40.50.2300">
    <property type="match status" value="2"/>
</dbReference>
<dbReference type="Proteomes" id="UP000233256">
    <property type="component" value="Unassembled WGS sequence"/>
</dbReference>
<gene>
    <name evidence="2" type="ORF">CVV64_12830</name>
</gene>
<evidence type="ECO:0000313" key="2">
    <source>
        <dbReference type="EMBL" id="PKK89684.1"/>
    </source>
</evidence>